<protein>
    <submittedName>
        <fullName evidence="1">Uncharacterized protein</fullName>
    </submittedName>
</protein>
<dbReference type="AlphaFoldDB" id="A0A4Q9LA81"/>
<sequence length="418" mass="49106">MLKPIDLLILLNEMKIPGFYFFEELRSFDKEKKPIFHYNKDNFIKFNTLDNILMANSTISDSVIGIIMCSYELSYYLKLTKDITELPAKFGNTFKFLNAFACQNKNNSKECNFYFDEIFKSGFLTDFDINMKMCFLSAYLNIFMLKCVFQDGNIILLENSKDSYDISFLDEHIPYKNLLIKNFKVFCCLENILNEPYFLNTFKAILNEMNKKSLIINGNIACIIPYKKYYFRILSFGLFKSLVIANFDSPPRSFLYELDSVIDKNIEFLMETLLMKEKHKGLVFNMVQSTENHIESSISVILTCGVAKKIIIEFDNLYTEKKSMDEFFDVKILTDFCDSLSNFNDLQTLKLDRYEIDKDTYGYLLRMVESMQQLENLTLIQVINDAKYYNFSLKHSNIKSLHLENNSLNNKIILEDFL</sequence>
<name>A0A4Q9LA81_9MICR</name>
<gene>
    <name evidence="1" type="ORF">CWI37_0145p0020</name>
</gene>
<dbReference type="Proteomes" id="UP000292362">
    <property type="component" value="Unassembled WGS sequence"/>
</dbReference>
<dbReference type="EMBL" id="PITJ01000145">
    <property type="protein sequence ID" value="TBU04366.1"/>
    <property type="molecule type" value="Genomic_DNA"/>
</dbReference>
<proteinExistence type="predicted"/>
<comment type="caution">
    <text evidence="1">The sequence shown here is derived from an EMBL/GenBank/DDBJ whole genome shotgun (WGS) entry which is preliminary data.</text>
</comment>
<accession>A0A4Q9LA81</accession>
<organism evidence="1 2">
    <name type="scientific">Hamiltosporidium tvaerminnensis</name>
    <dbReference type="NCBI Taxonomy" id="1176355"/>
    <lineage>
        <taxon>Eukaryota</taxon>
        <taxon>Fungi</taxon>
        <taxon>Fungi incertae sedis</taxon>
        <taxon>Microsporidia</taxon>
        <taxon>Dubosqiidae</taxon>
        <taxon>Hamiltosporidium</taxon>
    </lineage>
</organism>
<evidence type="ECO:0000313" key="1">
    <source>
        <dbReference type="EMBL" id="TBU04366.1"/>
    </source>
</evidence>
<reference evidence="1 2" key="1">
    <citation type="submission" date="2017-12" db="EMBL/GenBank/DDBJ databases">
        <authorList>
            <person name="Pombert J.-F."/>
            <person name="Haag K.L."/>
            <person name="Ebert D."/>
        </authorList>
    </citation>
    <scope>NUCLEOTIDE SEQUENCE [LARGE SCALE GENOMIC DNA]</scope>
    <source>
        <strain evidence="1">FI-OER-3-3</strain>
    </source>
</reference>
<evidence type="ECO:0000313" key="2">
    <source>
        <dbReference type="Proteomes" id="UP000292362"/>
    </source>
</evidence>
<dbReference type="SUPFAM" id="SSF52047">
    <property type="entry name" value="RNI-like"/>
    <property type="match status" value="1"/>
</dbReference>
<dbReference type="VEuPathDB" id="MicrosporidiaDB:CWI37_0145p0020"/>